<name>A0A9P4GQD7_9PLEO</name>
<dbReference type="SUPFAM" id="SSF144083">
    <property type="entry name" value="Magnesium transport protein CorA, transmembrane region"/>
    <property type="match status" value="1"/>
</dbReference>
<feature type="transmembrane region" description="Helical" evidence="5">
    <location>
        <begin position="415"/>
        <end position="435"/>
    </location>
</feature>
<keyword evidence="4 5" id="KW-0472">Membrane</keyword>
<organism evidence="7 8">
    <name type="scientific">Cucurbitaria berberidis CBS 394.84</name>
    <dbReference type="NCBI Taxonomy" id="1168544"/>
    <lineage>
        <taxon>Eukaryota</taxon>
        <taxon>Fungi</taxon>
        <taxon>Dikarya</taxon>
        <taxon>Ascomycota</taxon>
        <taxon>Pezizomycotina</taxon>
        <taxon>Dothideomycetes</taxon>
        <taxon>Pleosporomycetidae</taxon>
        <taxon>Pleosporales</taxon>
        <taxon>Pleosporineae</taxon>
        <taxon>Cucurbitariaceae</taxon>
        <taxon>Cucurbitaria</taxon>
    </lineage>
</organism>
<dbReference type="Gene3D" id="1.20.58.340">
    <property type="entry name" value="Magnesium transport protein CorA, transmembrane region"/>
    <property type="match status" value="1"/>
</dbReference>
<evidence type="ECO:0000256" key="5">
    <source>
        <dbReference type="SAM" id="Phobius"/>
    </source>
</evidence>
<comment type="caution">
    <text evidence="7">The sequence shown here is derived from an EMBL/GenBank/DDBJ whole genome shotgun (WGS) entry which is preliminary data.</text>
</comment>
<evidence type="ECO:0000256" key="1">
    <source>
        <dbReference type="ARBA" id="ARBA00004141"/>
    </source>
</evidence>
<keyword evidence="3 5" id="KW-1133">Transmembrane helix</keyword>
<feature type="transmembrane region" description="Helical" evidence="5">
    <location>
        <begin position="373"/>
        <end position="395"/>
    </location>
</feature>
<evidence type="ECO:0000256" key="2">
    <source>
        <dbReference type="ARBA" id="ARBA00022692"/>
    </source>
</evidence>
<evidence type="ECO:0000313" key="8">
    <source>
        <dbReference type="Proteomes" id="UP000800039"/>
    </source>
</evidence>
<dbReference type="InterPro" id="IPR045863">
    <property type="entry name" value="CorA_TM1_TM2"/>
</dbReference>
<dbReference type="RefSeq" id="XP_040791980.1">
    <property type="nucleotide sequence ID" value="XM_040938792.1"/>
</dbReference>
<keyword evidence="8" id="KW-1185">Reference proteome</keyword>
<feature type="domain" description="CorA-like transporter" evidence="6">
    <location>
        <begin position="56"/>
        <end position="247"/>
    </location>
</feature>
<dbReference type="Proteomes" id="UP000800039">
    <property type="component" value="Unassembled WGS sequence"/>
</dbReference>
<dbReference type="GO" id="GO:0016020">
    <property type="term" value="C:membrane"/>
    <property type="evidence" value="ECO:0007669"/>
    <property type="project" value="UniProtKB-SubCell"/>
</dbReference>
<protein>
    <recommendedName>
        <fullName evidence="6">CorA-like transporter domain-containing protein</fullName>
    </recommendedName>
</protein>
<comment type="subcellular location">
    <subcellularLocation>
        <location evidence="1">Membrane</location>
        <topology evidence="1">Multi-pass membrane protein</topology>
    </subcellularLocation>
</comment>
<gene>
    <name evidence="7" type="ORF">K460DRAFT_90675</name>
</gene>
<dbReference type="Pfam" id="PF26616">
    <property type="entry name" value="CorA-like"/>
    <property type="match status" value="1"/>
</dbReference>
<evidence type="ECO:0000259" key="6">
    <source>
        <dbReference type="Pfam" id="PF26616"/>
    </source>
</evidence>
<keyword evidence="2 5" id="KW-0812">Transmembrane</keyword>
<proteinExistence type="predicted"/>
<evidence type="ECO:0000256" key="4">
    <source>
        <dbReference type="ARBA" id="ARBA00023136"/>
    </source>
</evidence>
<reference evidence="7" key="1">
    <citation type="submission" date="2020-01" db="EMBL/GenBank/DDBJ databases">
        <authorList>
            <consortium name="DOE Joint Genome Institute"/>
            <person name="Haridas S."/>
            <person name="Albert R."/>
            <person name="Binder M."/>
            <person name="Bloem J."/>
            <person name="Labutti K."/>
            <person name="Salamov A."/>
            <person name="Andreopoulos B."/>
            <person name="Baker S.E."/>
            <person name="Barry K."/>
            <person name="Bills G."/>
            <person name="Bluhm B.H."/>
            <person name="Cannon C."/>
            <person name="Castanera R."/>
            <person name="Culley D.E."/>
            <person name="Daum C."/>
            <person name="Ezra D."/>
            <person name="Gonzalez J.B."/>
            <person name="Henrissat B."/>
            <person name="Kuo A."/>
            <person name="Liang C."/>
            <person name="Lipzen A."/>
            <person name="Lutzoni F."/>
            <person name="Magnuson J."/>
            <person name="Mondo S."/>
            <person name="Nolan M."/>
            <person name="Ohm R."/>
            <person name="Pangilinan J."/>
            <person name="Park H.-J."/>
            <person name="Ramirez L."/>
            <person name="Alfaro M."/>
            <person name="Sun H."/>
            <person name="Tritt A."/>
            <person name="Yoshinaga Y."/>
            <person name="Zwiers L.-H."/>
            <person name="Turgeon B.G."/>
            <person name="Goodwin S.B."/>
            <person name="Spatafora J.W."/>
            <person name="Crous P.W."/>
            <person name="Grigoriev I.V."/>
        </authorList>
    </citation>
    <scope>NUCLEOTIDE SEQUENCE</scope>
    <source>
        <strain evidence="7">CBS 394.84</strain>
    </source>
</reference>
<dbReference type="OrthoDB" id="5396681at2759"/>
<dbReference type="InterPro" id="IPR058257">
    <property type="entry name" value="CorA-like_dom"/>
</dbReference>
<evidence type="ECO:0000256" key="3">
    <source>
        <dbReference type="ARBA" id="ARBA00022989"/>
    </source>
</evidence>
<accession>A0A9P4GQD7</accession>
<dbReference type="AlphaFoldDB" id="A0A9P4GQD7"/>
<dbReference type="GeneID" id="63856049"/>
<dbReference type="EMBL" id="ML976615">
    <property type="protein sequence ID" value="KAF1849417.1"/>
    <property type="molecule type" value="Genomic_DNA"/>
</dbReference>
<sequence length="461" mass="52700">MTMSSRRTYAVGPDLQCLSSSASRIQSDFALDAYLCSSSVAKHIMDTICIPADPTQATITQTLTCASQLSSHLKYSSGIQDQGVEIFFIHQRNTWASLDVSKEMIMLLQDHFHLRHEFLQMLSFFRDRVKPNEEAFCGAARSFSVADRSHLTYVYKYPEKKEVKAGNPWRIRQTGIYHVYDHHRPSSTFVIVSPSPNAQFKTHLEDVLRDPDIRSRIFLHPTLIHAMLIASHLGTWRRYLEYYDENIIDAELSSAAANFGESSVCFQTLQRVRAVRKDILISEPLLSSTSNILSEISQFHKQVELTQGVGKDKSIIIEASLIDFQKEALSYNQHSTYLTKRAQSVEQTVVDMLDWNFQLLAQVQTKLAREDSVAIRALTLVTAFYLPFSFVATMLGMNLLEFDSESRNLVVSKQLWLYFVIAIPLTALTLVCWKWNMLQHPKSYKHGNLEKMDYASDLEMV</sequence>
<evidence type="ECO:0000313" key="7">
    <source>
        <dbReference type="EMBL" id="KAF1849417.1"/>
    </source>
</evidence>